<keyword evidence="3" id="KW-0378">Hydrolase</keyword>
<proteinExistence type="predicted"/>
<dbReference type="PANTHER" id="PTHR43784">
    <property type="entry name" value="GDSL-LIKE LIPASE/ACYLHYDROLASE, PUTATIVE (AFU_ORTHOLOGUE AFUA_2G00820)-RELATED"/>
    <property type="match status" value="1"/>
</dbReference>
<organism evidence="3 4">
    <name type="scientific">Paraoerskovia sediminicola</name>
    <dbReference type="NCBI Taxonomy" id="1138587"/>
    <lineage>
        <taxon>Bacteria</taxon>
        <taxon>Bacillati</taxon>
        <taxon>Actinomycetota</taxon>
        <taxon>Actinomycetes</taxon>
        <taxon>Micrococcales</taxon>
        <taxon>Cellulomonadaceae</taxon>
        <taxon>Paraoerskovia</taxon>
    </lineage>
</organism>
<dbReference type="Gene3D" id="3.40.50.1110">
    <property type="entry name" value="SGNH hydrolase"/>
    <property type="match status" value="1"/>
</dbReference>
<dbReference type="GO" id="GO:0016787">
    <property type="term" value="F:hydrolase activity"/>
    <property type="evidence" value="ECO:0007669"/>
    <property type="project" value="UniProtKB-KW"/>
</dbReference>
<evidence type="ECO:0000259" key="2">
    <source>
        <dbReference type="Pfam" id="PF13472"/>
    </source>
</evidence>
<dbReference type="EMBL" id="AP027729">
    <property type="protein sequence ID" value="BDZ42644.1"/>
    <property type="molecule type" value="Genomic_DNA"/>
</dbReference>
<dbReference type="Pfam" id="PF13472">
    <property type="entry name" value="Lipase_GDSL_2"/>
    <property type="match status" value="1"/>
</dbReference>
<dbReference type="InterPro" id="IPR013830">
    <property type="entry name" value="SGNH_hydro"/>
</dbReference>
<name>A0ABN6XCN5_9CELL</name>
<evidence type="ECO:0000256" key="1">
    <source>
        <dbReference type="SAM" id="MobiDB-lite"/>
    </source>
</evidence>
<dbReference type="PANTHER" id="PTHR43784:SF2">
    <property type="entry name" value="GDSL-LIKE LIPASE_ACYLHYDROLASE, PUTATIVE (AFU_ORTHOLOGUE AFUA_2G00820)-RELATED"/>
    <property type="match status" value="1"/>
</dbReference>
<accession>A0ABN6XCN5</accession>
<dbReference type="RefSeq" id="WP_286217097.1">
    <property type="nucleotide sequence ID" value="NZ_AP027729.1"/>
</dbReference>
<sequence length="307" mass="33847">MTPTQHVEEQTGRPQAPRWSRYVAIGDSLSEGLWDPHPLDPDRQRGWADRLAENLSERRVAAGEEPLEYANLAIRGKLLRSILVDQVPAAIAMKPDLVSLIGGGNDILRPRADIDRLARNLEHGVARLRAEGIDVLLGTGFDASGSLVGLTRSRVGIYNSLIWSIARRQGAHVVDLWGMTFLRDWRMWASDRIHMVPEGHRRVAQGALLGLGLQPDDAEWDAMLPTAAPTPRMDHVRENAQWLREHVGPWAKRRLTGTSSGDTRLPKAPELAPLVTVEPPAEKVTDPALEESLEPETAAEKSAEASS</sequence>
<gene>
    <name evidence="3" type="ORF">GCM10025865_19430</name>
</gene>
<reference evidence="4" key="1">
    <citation type="journal article" date="2019" name="Int. J. Syst. Evol. Microbiol.">
        <title>The Global Catalogue of Microorganisms (GCM) 10K type strain sequencing project: providing services to taxonomists for standard genome sequencing and annotation.</title>
        <authorList>
            <consortium name="The Broad Institute Genomics Platform"/>
            <consortium name="The Broad Institute Genome Sequencing Center for Infectious Disease"/>
            <person name="Wu L."/>
            <person name="Ma J."/>
        </authorList>
    </citation>
    <scope>NUCLEOTIDE SEQUENCE [LARGE SCALE GENOMIC DNA]</scope>
    <source>
        <strain evidence="4">NBRC 108565</strain>
    </source>
</reference>
<dbReference type="Proteomes" id="UP001321475">
    <property type="component" value="Chromosome"/>
</dbReference>
<feature type="domain" description="SGNH hydrolase-type esterase" evidence="2">
    <location>
        <begin position="24"/>
        <end position="202"/>
    </location>
</feature>
<dbReference type="CDD" id="cd01832">
    <property type="entry name" value="SGNH_hydrolase_like_1"/>
    <property type="match status" value="1"/>
</dbReference>
<dbReference type="InterPro" id="IPR053140">
    <property type="entry name" value="GDSL_Rv0518-like"/>
</dbReference>
<feature type="compositionally biased region" description="Basic and acidic residues" evidence="1">
    <location>
        <begin position="298"/>
        <end position="307"/>
    </location>
</feature>
<evidence type="ECO:0000313" key="3">
    <source>
        <dbReference type="EMBL" id="BDZ42644.1"/>
    </source>
</evidence>
<keyword evidence="4" id="KW-1185">Reference proteome</keyword>
<protein>
    <submittedName>
        <fullName evidence="3">SGNH hydrolase</fullName>
    </submittedName>
</protein>
<evidence type="ECO:0000313" key="4">
    <source>
        <dbReference type="Proteomes" id="UP001321475"/>
    </source>
</evidence>
<dbReference type="InterPro" id="IPR036514">
    <property type="entry name" value="SGNH_hydro_sf"/>
</dbReference>
<dbReference type="SUPFAM" id="SSF52266">
    <property type="entry name" value="SGNH hydrolase"/>
    <property type="match status" value="1"/>
</dbReference>
<feature type="region of interest" description="Disordered" evidence="1">
    <location>
        <begin position="253"/>
        <end position="307"/>
    </location>
</feature>